<dbReference type="KEGG" id="nai:NECAME_07480"/>
<name>W2TNJ1_NECAM</name>
<dbReference type="OrthoDB" id="5864055at2759"/>
<evidence type="ECO:0000256" key="1">
    <source>
        <dbReference type="SAM" id="Coils"/>
    </source>
</evidence>
<dbReference type="EMBL" id="KI658260">
    <property type="protein sequence ID" value="ETN83244.1"/>
    <property type="molecule type" value="Genomic_DNA"/>
</dbReference>
<dbReference type="GeneID" id="25347510"/>
<keyword evidence="2" id="KW-0472">Membrane</keyword>
<proteinExistence type="predicted"/>
<keyword evidence="1" id="KW-0175">Coiled coil</keyword>
<sequence>MSYPAQIVNLQYRVTAVLVITTSVIALVLLATFAVTSFSRGKELWAFEVSHTDHLRRLLIEALEALEEYRQEHSSASDDD</sequence>
<feature type="transmembrane region" description="Helical" evidence="2">
    <location>
        <begin position="12"/>
        <end position="35"/>
    </location>
</feature>
<keyword evidence="2" id="KW-0812">Transmembrane</keyword>
<reference evidence="4" key="1">
    <citation type="journal article" date="2014" name="Nat. Genet.">
        <title>Genome of the human hookworm Necator americanus.</title>
        <authorList>
            <person name="Tang Y.T."/>
            <person name="Gao X."/>
            <person name="Rosa B.A."/>
            <person name="Abubucker S."/>
            <person name="Hallsworth-Pepin K."/>
            <person name="Martin J."/>
            <person name="Tyagi R."/>
            <person name="Heizer E."/>
            <person name="Zhang X."/>
            <person name="Bhonagiri-Palsikar V."/>
            <person name="Minx P."/>
            <person name="Warren W.C."/>
            <person name="Wang Q."/>
            <person name="Zhan B."/>
            <person name="Hotez P.J."/>
            <person name="Sternberg P.W."/>
            <person name="Dougall A."/>
            <person name="Gaze S.T."/>
            <person name="Mulvenna J."/>
            <person name="Sotillo J."/>
            <person name="Ranganathan S."/>
            <person name="Rabelo E.M."/>
            <person name="Wilson R.K."/>
            <person name="Felgner P.L."/>
            <person name="Bethony J."/>
            <person name="Hawdon J.M."/>
            <person name="Gasser R.B."/>
            <person name="Loukas A."/>
            <person name="Mitreva M."/>
        </authorList>
    </citation>
    <scope>NUCLEOTIDE SEQUENCE [LARGE SCALE GENOMIC DNA]</scope>
</reference>
<evidence type="ECO:0000256" key="2">
    <source>
        <dbReference type="SAM" id="Phobius"/>
    </source>
</evidence>
<protein>
    <submittedName>
        <fullName evidence="3">Uncharacterized protein</fullName>
    </submittedName>
</protein>
<keyword evidence="4" id="KW-1185">Reference proteome</keyword>
<organism evidence="3 4">
    <name type="scientific">Necator americanus</name>
    <name type="common">Human hookworm</name>
    <dbReference type="NCBI Taxonomy" id="51031"/>
    <lineage>
        <taxon>Eukaryota</taxon>
        <taxon>Metazoa</taxon>
        <taxon>Ecdysozoa</taxon>
        <taxon>Nematoda</taxon>
        <taxon>Chromadorea</taxon>
        <taxon>Rhabditida</taxon>
        <taxon>Rhabditina</taxon>
        <taxon>Rhabditomorpha</taxon>
        <taxon>Strongyloidea</taxon>
        <taxon>Ancylostomatidae</taxon>
        <taxon>Bunostominae</taxon>
        <taxon>Necator</taxon>
    </lineage>
</organism>
<dbReference type="AlphaFoldDB" id="W2TNJ1"/>
<evidence type="ECO:0000313" key="4">
    <source>
        <dbReference type="Proteomes" id="UP000053676"/>
    </source>
</evidence>
<keyword evidence="2" id="KW-1133">Transmembrane helix</keyword>
<gene>
    <name evidence="3" type="ORF">NECAME_07480</name>
</gene>
<evidence type="ECO:0000313" key="3">
    <source>
        <dbReference type="EMBL" id="ETN83244.1"/>
    </source>
</evidence>
<feature type="coiled-coil region" evidence="1">
    <location>
        <begin position="52"/>
        <end position="79"/>
    </location>
</feature>
<dbReference type="CTD" id="25347510"/>
<dbReference type="OMA" id="WAFDACR"/>
<dbReference type="Proteomes" id="UP000053676">
    <property type="component" value="Unassembled WGS sequence"/>
</dbReference>
<accession>W2TNJ1</accession>